<accession>A0A3R7NYQ0</accession>
<keyword evidence="3" id="KW-1185">Reference proteome</keyword>
<feature type="region of interest" description="Disordered" evidence="1">
    <location>
        <begin position="378"/>
        <end position="405"/>
    </location>
</feature>
<sequence length="1615" mass="175925">MRTRVDRSVDVYIALHPCVADGLEETTGSACCASDRAQEEVPGGMTHGNRMPCIVLPSSLQLQGSGTHILFHNGCIGHRSIAASLGGAAWDELRRSGTVWFLSCVPPNLSAEGEREALGGLGGVEAAMLDDLTGRVLQVASAPLTVSLIQWREGGAVSHAADADEPPWRHSSQSSGHFADKRAVVEFVKEGVMEKERETATFCFHLVSITFFDPKSARTCEIVLAGVKASFEALSTATSRALVAVRCCFANAASTSLGEAQPHGPSSNFLSEPNAWVSQILPKEIVRFLVARRSSSKEGEGEAVGAAAREEGAGHVGLPPVRVVYAVLEVDEKALLHREKGARADHSAFVPILRYLFFWCPLGALVVGDDVDGGCDGADRRDNNAGTGTQGETHGMDTPQRPAHEAGKSKGWLQQLLIDPLIFSRLTEDCRDGSSEMICSKGRLLAALEYSHHVANWAREKGLQRRVRRLISSATHPSTSVVDVLSFFSAESDAVTWCQRLEWQYYTMLGDLFAADATPSRCLLAIAHQQHREASVQCPEVPETLDRESERERMPLWHEKCREGPLEPPSAAITSMEPRVLSLPSEESSSPGADLLTHGRRLPSLLVSSRDLPHRLSEAEAVRRLLIKLRAAESMESILVSLAAQWQSCCAKQMNSPGTLQLTKGEDEDEEVEEAGQHGSLGRHGELYAQLELLQGYANVLEDVFFSFLLDNVEEKFACFMAAAAAQTRETKMPAISASPSNLMDTAVQATVPPNEQPSKLMGVNFPGSEPYIPLANEESRQPLSAEVSSTTMSVCPFEDGGFAVQRRPSEDGDAPPTMEEDTLSESFPRTAEAAANDRGADGSTVLRDDCRAPMTGRGTVISSCLDRGCPNEDKPNRILARHRHRLCRAHARGSVQDPLYRRLLSTGGVNNVADGRVTRNGPIPALSFSAITEESAGWSETRDLDDFRKLLAYSIYVVGAAGSGKTSLICALLREASPVAPSPTLELHTMKIRRTSTVVEVPLPRDPLPLGGHRNATASNLRRWLAAGDEGDTAPSRVGVNLVELPSPFLLAASMGRVKLPSRGVVYYVTYRLREDWELAQEAIWRHVLTLQHAVAMPSLHVARVRRGDADSAAADSGGEALYLPVVLVGTHADPFSDALFTEQSAAAQEHLDRLRRWFEQRVGQQQTSAEKKNLLPRPLLVDCCLTNTSNFLFLSENSKHKAAFQTLFHRTLSFLHHTAPLSPWHLLARWLPQRLLFPRGTSLEAVSVAAEATKLAGGDVRVMANGTLDGFWECQRHRGEAAAAMENQHREEAHDDGGARQIPLTRPISPHTLGLWWCRSSAGLLVLFTALQRLRQFVSCCFDEQSLDNAVLYHLGFVRPDDPDEAEAGDAKERFLSERDVFLEALLEECRLRGVLWFLSCPPSQFLQESECGSEVRCAHHPPSFSGPPPPPPPQQLRMVLIGPEWVENIWSKTLAPQMVVHHTTSLLRASDSILTDALSTVCGYCEEQLGVAFTAAYFAAVWPHLSQPLPTAAAEASAGTVDEMCETFYQYLTRGSVSLALLHLLWGPPYNTLAKNELSAGMALVGSGLAVRKARNERGEPNPGAQSWLMQLHLPCAVVSAGSLLGAHGDEN</sequence>
<evidence type="ECO:0000313" key="2">
    <source>
        <dbReference type="EMBL" id="RNF25942.1"/>
    </source>
</evidence>
<dbReference type="OrthoDB" id="243058at2759"/>
<organism evidence="2 3">
    <name type="scientific">Trypanosoma conorhini</name>
    <dbReference type="NCBI Taxonomy" id="83891"/>
    <lineage>
        <taxon>Eukaryota</taxon>
        <taxon>Discoba</taxon>
        <taxon>Euglenozoa</taxon>
        <taxon>Kinetoplastea</taxon>
        <taxon>Metakinetoplastina</taxon>
        <taxon>Trypanosomatida</taxon>
        <taxon>Trypanosomatidae</taxon>
        <taxon>Trypanosoma</taxon>
    </lineage>
</organism>
<dbReference type="Proteomes" id="UP000284403">
    <property type="component" value="Unassembled WGS sequence"/>
</dbReference>
<comment type="caution">
    <text evidence="2">The sequence shown here is derived from an EMBL/GenBank/DDBJ whole genome shotgun (WGS) entry which is preliminary data.</text>
</comment>
<evidence type="ECO:0000313" key="3">
    <source>
        <dbReference type="Proteomes" id="UP000284403"/>
    </source>
</evidence>
<gene>
    <name evidence="2" type="ORF">Tco025E_01788</name>
</gene>
<feature type="region of interest" description="Disordered" evidence="1">
    <location>
        <begin position="802"/>
        <end position="827"/>
    </location>
</feature>
<dbReference type="EMBL" id="MKKU01000064">
    <property type="protein sequence ID" value="RNF25942.1"/>
    <property type="molecule type" value="Genomic_DNA"/>
</dbReference>
<reference evidence="2 3" key="1">
    <citation type="journal article" date="2018" name="BMC Genomics">
        <title>Genomic comparison of Trypanosoma conorhini and Trypanosoma rangeli to Trypanosoma cruzi strains of high and low virulence.</title>
        <authorList>
            <person name="Bradwell K.R."/>
            <person name="Koparde V.N."/>
            <person name="Matveyev A.V."/>
            <person name="Serrano M.G."/>
            <person name="Alves J.M."/>
            <person name="Parikh H."/>
            <person name="Huang B."/>
            <person name="Lee V."/>
            <person name="Espinosa-Alvarez O."/>
            <person name="Ortiz P.A."/>
            <person name="Costa-Martins A.G."/>
            <person name="Teixeira M.M."/>
            <person name="Buck G.A."/>
        </authorList>
    </citation>
    <scope>NUCLEOTIDE SEQUENCE [LARGE SCALE GENOMIC DNA]</scope>
    <source>
        <strain evidence="2 3">025E</strain>
    </source>
</reference>
<evidence type="ECO:0000256" key="1">
    <source>
        <dbReference type="SAM" id="MobiDB-lite"/>
    </source>
</evidence>
<name>A0A3R7NYQ0_9TRYP</name>
<dbReference type="RefSeq" id="XP_029231148.1">
    <property type="nucleotide sequence ID" value="XM_029368724.1"/>
</dbReference>
<proteinExistence type="predicted"/>
<feature type="region of interest" description="Disordered" evidence="1">
    <location>
        <begin position="658"/>
        <end position="679"/>
    </location>
</feature>
<dbReference type="GeneID" id="40315399"/>
<protein>
    <submittedName>
        <fullName evidence="2">Uncharacterized protein</fullName>
    </submittedName>
</protein>